<keyword evidence="2" id="KW-1185">Reference proteome</keyword>
<evidence type="ECO:0000313" key="2">
    <source>
        <dbReference type="Proteomes" id="UP000762676"/>
    </source>
</evidence>
<gene>
    <name evidence="1" type="ORF">ElyMa_004497900</name>
</gene>
<evidence type="ECO:0000313" key="1">
    <source>
        <dbReference type="EMBL" id="GFR98301.1"/>
    </source>
</evidence>
<dbReference type="EMBL" id="BMAT01009092">
    <property type="protein sequence ID" value="GFR98301.1"/>
    <property type="molecule type" value="Genomic_DNA"/>
</dbReference>
<organism evidence="1 2">
    <name type="scientific">Elysia marginata</name>
    <dbReference type="NCBI Taxonomy" id="1093978"/>
    <lineage>
        <taxon>Eukaryota</taxon>
        <taxon>Metazoa</taxon>
        <taxon>Spiralia</taxon>
        <taxon>Lophotrochozoa</taxon>
        <taxon>Mollusca</taxon>
        <taxon>Gastropoda</taxon>
        <taxon>Heterobranchia</taxon>
        <taxon>Euthyneura</taxon>
        <taxon>Panpulmonata</taxon>
        <taxon>Sacoglossa</taxon>
        <taxon>Placobranchoidea</taxon>
        <taxon>Plakobranchidae</taxon>
        <taxon>Elysia</taxon>
    </lineage>
</organism>
<proteinExistence type="predicted"/>
<dbReference type="Proteomes" id="UP000762676">
    <property type="component" value="Unassembled WGS sequence"/>
</dbReference>
<comment type="caution">
    <text evidence="1">The sequence shown here is derived from an EMBL/GenBank/DDBJ whole genome shotgun (WGS) entry which is preliminary data.</text>
</comment>
<reference evidence="1 2" key="1">
    <citation type="journal article" date="2021" name="Elife">
        <title>Chloroplast acquisition without the gene transfer in kleptoplastic sea slugs, Plakobranchus ocellatus.</title>
        <authorList>
            <person name="Maeda T."/>
            <person name="Takahashi S."/>
            <person name="Yoshida T."/>
            <person name="Shimamura S."/>
            <person name="Takaki Y."/>
            <person name="Nagai Y."/>
            <person name="Toyoda A."/>
            <person name="Suzuki Y."/>
            <person name="Arimoto A."/>
            <person name="Ishii H."/>
            <person name="Satoh N."/>
            <person name="Nishiyama T."/>
            <person name="Hasebe M."/>
            <person name="Maruyama T."/>
            <person name="Minagawa J."/>
            <person name="Obokata J."/>
            <person name="Shigenobu S."/>
        </authorList>
    </citation>
    <scope>NUCLEOTIDE SEQUENCE [LARGE SCALE GENOMIC DNA]</scope>
</reference>
<protein>
    <submittedName>
        <fullName evidence="1">Uncharacterized protein</fullName>
    </submittedName>
</protein>
<dbReference type="AlphaFoldDB" id="A0AAV4HNE1"/>
<name>A0AAV4HNE1_9GAST</name>
<accession>A0AAV4HNE1</accession>
<sequence>MVLKLISNNEFYSRSYFETKSVGLPQFPKVLGFVPKSDIARTLAESVVSRHMEYLPMTANASHQSTLFAVPTIKGFNTIRDAEIYFLRNIMDMTMIMELKHLEKAAKDLPKRITVVLHPYRKESQVWHTGSAHELVFDRHPRQDLGRYVENGILS</sequence>